<evidence type="ECO:0000313" key="2">
    <source>
        <dbReference type="Ensembl" id="ENSSRHP00000034127.1"/>
    </source>
</evidence>
<feature type="region of interest" description="Disordered" evidence="1">
    <location>
        <begin position="184"/>
        <end position="204"/>
    </location>
</feature>
<evidence type="ECO:0000256" key="1">
    <source>
        <dbReference type="SAM" id="MobiDB-lite"/>
    </source>
</evidence>
<dbReference type="Ensembl" id="ENSSRHT00000035114.1">
    <property type="protein sequence ID" value="ENSSRHP00000034127.1"/>
    <property type="gene ID" value="ENSSRHG00000017551.1"/>
</dbReference>
<reference evidence="2" key="1">
    <citation type="submission" date="2025-08" db="UniProtKB">
        <authorList>
            <consortium name="Ensembl"/>
        </authorList>
    </citation>
    <scope>IDENTIFICATION</scope>
</reference>
<reference evidence="2" key="2">
    <citation type="submission" date="2025-09" db="UniProtKB">
        <authorList>
            <consortium name="Ensembl"/>
        </authorList>
    </citation>
    <scope>IDENTIFICATION</scope>
</reference>
<dbReference type="AlphaFoldDB" id="A0A673I8V1"/>
<evidence type="ECO:0000313" key="3">
    <source>
        <dbReference type="Proteomes" id="UP000472270"/>
    </source>
</evidence>
<organism evidence="2 3">
    <name type="scientific">Sinocyclocheilus rhinocerous</name>
    <dbReference type="NCBI Taxonomy" id="307959"/>
    <lineage>
        <taxon>Eukaryota</taxon>
        <taxon>Metazoa</taxon>
        <taxon>Chordata</taxon>
        <taxon>Craniata</taxon>
        <taxon>Vertebrata</taxon>
        <taxon>Euteleostomi</taxon>
        <taxon>Actinopterygii</taxon>
        <taxon>Neopterygii</taxon>
        <taxon>Teleostei</taxon>
        <taxon>Ostariophysi</taxon>
        <taxon>Cypriniformes</taxon>
        <taxon>Cyprinidae</taxon>
        <taxon>Cyprininae</taxon>
        <taxon>Sinocyclocheilus</taxon>
    </lineage>
</organism>
<sequence length="267" mass="27187">TVELTEGGAMVEEGLMTPGGRPTALEQVVEEPEVETESQGTGALSGTILGMKALSGTYSGTGALSGLNLGTEVLSGPILGTEALSGLNLGTEALSGPNSGTEALSGQPLGTEALSGPDMGTEAPSWLSTGTESLSGLDGETEALFWLRALSGLDGEIGALSGFDSRSVALPGPDMGIAAHCGFDPAGGGDIPDRRRGPRDQSPLPLLSSLFNSRPKQPSSFPIKCTEILRETKLIGMKKRLGYVCNLGSLNRERDAATAVAMGTPSV</sequence>
<dbReference type="Proteomes" id="UP000472270">
    <property type="component" value="Unassembled WGS sequence"/>
</dbReference>
<proteinExistence type="predicted"/>
<name>A0A673I8V1_9TELE</name>
<protein>
    <submittedName>
        <fullName evidence="2">Uncharacterized protein</fullName>
    </submittedName>
</protein>
<keyword evidence="3" id="KW-1185">Reference proteome</keyword>
<accession>A0A673I8V1</accession>